<dbReference type="EMBL" id="JAZDWU010000002">
    <property type="protein sequence ID" value="KAL0010157.1"/>
    <property type="molecule type" value="Genomic_DNA"/>
</dbReference>
<dbReference type="GO" id="GO:0005524">
    <property type="term" value="F:ATP binding"/>
    <property type="evidence" value="ECO:0007669"/>
    <property type="project" value="UniProtKB-KW"/>
</dbReference>
<comment type="catalytic activity">
    <reaction evidence="15">
        <text>L-seryl-[protein] + ATP = O-phospho-L-seryl-[protein] + ADP + H(+)</text>
        <dbReference type="Rhea" id="RHEA:17989"/>
        <dbReference type="Rhea" id="RHEA-COMP:9863"/>
        <dbReference type="Rhea" id="RHEA-COMP:11604"/>
        <dbReference type="ChEBI" id="CHEBI:15378"/>
        <dbReference type="ChEBI" id="CHEBI:29999"/>
        <dbReference type="ChEBI" id="CHEBI:30616"/>
        <dbReference type="ChEBI" id="CHEBI:83421"/>
        <dbReference type="ChEBI" id="CHEBI:456216"/>
        <dbReference type="EC" id="2.7.11.1"/>
    </reaction>
</comment>
<dbReference type="InterPro" id="IPR008271">
    <property type="entry name" value="Ser/Thr_kinase_AS"/>
</dbReference>
<name>A0AAW2DK82_9ROSI</name>
<keyword evidence="7" id="KW-0812">Transmembrane</keyword>
<dbReference type="EC" id="2.7.11.1" evidence="2"/>
<dbReference type="InterPro" id="IPR011009">
    <property type="entry name" value="Kinase-like_dom_sf"/>
</dbReference>
<evidence type="ECO:0000256" key="13">
    <source>
        <dbReference type="ARBA" id="ARBA00023170"/>
    </source>
</evidence>
<dbReference type="Gene3D" id="1.10.510.10">
    <property type="entry name" value="Transferase(Phosphotransferase) domain 1"/>
    <property type="match status" value="1"/>
</dbReference>
<dbReference type="SUPFAM" id="SSF56112">
    <property type="entry name" value="Protein kinase-like (PK-like)"/>
    <property type="match status" value="1"/>
</dbReference>
<evidence type="ECO:0000259" key="16">
    <source>
        <dbReference type="PROSITE" id="PS50011"/>
    </source>
</evidence>
<dbReference type="FunFam" id="1.10.510.10:FF:000146">
    <property type="entry name" value="LRR receptor-like serine/threonine-protein kinase IOS1"/>
    <property type="match status" value="1"/>
</dbReference>
<comment type="subcellular location">
    <subcellularLocation>
        <location evidence="1">Cell membrane</location>
        <topology evidence="1">Single-pass membrane protein</topology>
    </subcellularLocation>
</comment>
<evidence type="ECO:0000256" key="5">
    <source>
        <dbReference type="ARBA" id="ARBA00022553"/>
    </source>
</evidence>
<keyword evidence="3" id="KW-1003">Cell membrane</keyword>
<dbReference type="InterPro" id="IPR047117">
    <property type="entry name" value="PERK1-13-like"/>
</dbReference>
<protein>
    <recommendedName>
        <fullName evidence="2">non-specific serine/threonine protein kinase</fullName>
        <ecNumber evidence="2">2.7.11.1</ecNumber>
    </recommendedName>
</protein>
<reference evidence="17 18" key="1">
    <citation type="submission" date="2024-01" db="EMBL/GenBank/DDBJ databases">
        <title>A telomere-to-telomere, gap-free genome of sweet tea (Lithocarpus litseifolius).</title>
        <authorList>
            <person name="Zhou J."/>
        </authorList>
    </citation>
    <scope>NUCLEOTIDE SEQUENCE [LARGE SCALE GENOMIC DNA]</scope>
    <source>
        <strain evidence="17">Zhou-2022a</strain>
        <tissue evidence="17">Leaf</tissue>
    </source>
</reference>
<feature type="domain" description="Protein kinase" evidence="16">
    <location>
        <begin position="30"/>
        <end position="322"/>
    </location>
</feature>
<dbReference type="Pfam" id="PF07714">
    <property type="entry name" value="PK_Tyr_Ser-Thr"/>
    <property type="match status" value="1"/>
</dbReference>
<dbReference type="PANTHER" id="PTHR47982">
    <property type="entry name" value="PROLINE-RICH RECEPTOR-LIKE PROTEIN KINASE PERK4"/>
    <property type="match status" value="1"/>
</dbReference>
<evidence type="ECO:0000313" key="17">
    <source>
        <dbReference type="EMBL" id="KAL0010157.1"/>
    </source>
</evidence>
<evidence type="ECO:0000256" key="7">
    <source>
        <dbReference type="ARBA" id="ARBA00022692"/>
    </source>
</evidence>
<dbReference type="SMART" id="SM00220">
    <property type="entry name" value="S_TKc"/>
    <property type="match status" value="1"/>
</dbReference>
<organism evidence="17 18">
    <name type="scientific">Lithocarpus litseifolius</name>
    <dbReference type="NCBI Taxonomy" id="425828"/>
    <lineage>
        <taxon>Eukaryota</taxon>
        <taxon>Viridiplantae</taxon>
        <taxon>Streptophyta</taxon>
        <taxon>Embryophyta</taxon>
        <taxon>Tracheophyta</taxon>
        <taxon>Spermatophyta</taxon>
        <taxon>Magnoliopsida</taxon>
        <taxon>eudicotyledons</taxon>
        <taxon>Gunneridae</taxon>
        <taxon>Pentapetalae</taxon>
        <taxon>rosids</taxon>
        <taxon>fabids</taxon>
        <taxon>Fagales</taxon>
        <taxon>Fagaceae</taxon>
        <taxon>Lithocarpus</taxon>
    </lineage>
</organism>
<evidence type="ECO:0000256" key="15">
    <source>
        <dbReference type="ARBA" id="ARBA00048679"/>
    </source>
</evidence>
<evidence type="ECO:0000256" key="9">
    <source>
        <dbReference type="ARBA" id="ARBA00022777"/>
    </source>
</evidence>
<evidence type="ECO:0000256" key="10">
    <source>
        <dbReference type="ARBA" id="ARBA00022840"/>
    </source>
</evidence>
<dbReference type="AlphaFoldDB" id="A0AAW2DK82"/>
<gene>
    <name evidence="17" type="ORF">SO802_005265</name>
</gene>
<keyword evidence="5" id="KW-0597">Phosphoprotein</keyword>
<dbReference type="Gene3D" id="3.30.200.20">
    <property type="entry name" value="Phosphorylase Kinase, domain 1"/>
    <property type="match status" value="1"/>
</dbReference>
<accession>A0AAW2DK82</accession>
<dbReference type="Proteomes" id="UP001459277">
    <property type="component" value="Unassembled WGS sequence"/>
</dbReference>
<keyword evidence="11" id="KW-1133">Transmembrane helix</keyword>
<dbReference type="PROSITE" id="PS00108">
    <property type="entry name" value="PROTEIN_KINASE_ST"/>
    <property type="match status" value="1"/>
</dbReference>
<comment type="catalytic activity">
    <reaction evidence="14">
        <text>L-threonyl-[protein] + ATP = O-phospho-L-threonyl-[protein] + ADP + H(+)</text>
        <dbReference type="Rhea" id="RHEA:46608"/>
        <dbReference type="Rhea" id="RHEA-COMP:11060"/>
        <dbReference type="Rhea" id="RHEA-COMP:11605"/>
        <dbReference type="ChEBI" id="CHEBI:15378"/>
        <dbReference type="ChEBI" id="CHEBI:30013"/>
        <dbReference type="ChEBI" id="CHEBI:30616"/>
        <dbReference type="ChEBI" id="CHEBI:61977"/>
        <dbReference type="ChEBI" id="CHEBI:456216"/>
        <dbReference type="EC" id="2.7.11.1"/>
    </reaction>
</comment>
<proteinExistence type="predicted"/>
<keyword evidence="8" id="KW-0547">Nucleotide-binding</keyword>
<dbReference type="InterPro" id="IPR001245">
    <property type="entry name" value="Ser-Thr/Tyr_kinase_cat_dom"/>
</dbReference>
<comment type="caution">
    <text evidence="17">The sequence shown here is derived from an EMBL/GenBank/DDBJ whole genome shotgun (WGS) entry which is preliminary data.</text>
</comment>
<evidence type="ECO:0000256" key="4">
    <source>
        <dbReference type="ARBA" id="ARBA00022527"/>
    </source>
</evidence>
<evidence type="ECO:0000256" key="2">
    <source>
        <dbReference type="ARBA" id="ARBA00012513"/>
    </source>
</evidence>
<dbReference type="GO" id="GO:0005886">
    <property type="term" value="C:plasma membrane"/>
    <property type="evidence" value="ECO:0007669"/>
    <property type="project" value="UniProtKB-SubCell"/>
</dbReference>
<dbReference type="GO" id="GO:0004674">
    <property type="term" value="F:protein serine/threonine kinase activity"/>
    <property type="evidence" value="ECO:0007669"/>
    <property type="project" value="UniProtKB-KW"/>
</dbReference>
<dbReference type="PANTHER" id="PTHR47982:SF35">
    <property type="entry name" value="PROLINE-RICH RECEPTOR-LIKE PROTEIN KINASE PERK1-RELATED"/>
    <property type="match status" value="1"/>
</dbReference>
<keyword evidence="10" id="KW-0067">ATP-binding</keyword>
<keyword evidence="4" id="KW-0723">Serine/threonine-protein kinase</keyword>
<evidence type="ECO:0000256" key="1">
    <source>
        <dbReference type="ARBA" id="ARBA00004162"/>
    </source>
</evidence>
<keyword evidence="9" id="KW-0418">Kinase</keyword>
<keyword evidence="6" id="KW-0808">Transferase</keyword>
<evidence type="ECO:0000256" key="12">
    <source>
        <dbReference type="ARBA" id="ARBA00023136"/>
    </source>
</evidence>
<keyword evidence="18" id="KW-1185">Reference proteome</keyword>
<dbReference type="CDD" id="cd14066">
    <property type="entry name" value="STKc_IRAK"/>
    <property type="match status" value="1"/>
</dbReference>
<evidence type="ECO:0000313" key="18">
    <source>
        <dbReference type="Proteomes" id="UP001459277"/>
    </source>
</evidence>
<dbReference type="InterPro" id="IPR000719">
    <property type="entry name" value="Prot_kinase_dom"/>
</dbReference>
<keyword evidence="13" id="KW-0675">Receptor</keyword>
<dbReference type="PROSITE" id="PS50011">
    <property type="entry name" value="PROTEIN_KINASE_DOM"/>
    <property type="match status" value="1"/>
</dbReference>
<evidence type="ECO:0000256" key="11">
    <source>
        <dbReference type="ARBA" id="ARBA00022989"/>
    </source>
</evidence>
<dbReference type="FunFam" id="3.30.200.20:FF:000162">
    <property type="entry name" value="Adenine nucleotide alpha hydrolase-like domain kinase"/>
    <property type="match status" value="1"/>
</dbReference>
<sequence>MLQSRIARVPSSSSPYTFSYEELKTATDNFSDANRLGEGGYGPVHKGVLPNGKTVAIKRQRSGSRQGQKEFTAEVEIIMRVHHRNLVSLVGYCISEERKALVYEYVPNGALHLHLHGEEKPTIDWPTRMKIAHECAKGLAYLHEDCDPQIIHRDIKTSNILLGDKFVVKVADFGLARFSSDAKSYVSTDVKGTHGYMDPAYLQSQQLTDKADIYSFGVVLLELITGRDPPRESDFYQRAKSLVKQALENGNFDALIDPKLQNKYDGTEMRRMVTCAAACVQNLASIRPKMSQGTTTRGESQCLLEKIDGGYHGGNWKTLARE</sequence>
<evidence type="ECO:0000256" key="3">
    <source>
        <dbReference type="ARBA" id="ARBA00022475"/>
    </source>
</evidence>
<evidence type="ECO:0000256" key="14">
    <source>
        <dbReference type="ARBA" id="ARBA00047899"/>
    </source>
</evidence>
<evidence type="ECO:0000256" key="6">
    <source>
        <dbReference type="ARBA" id="ARBA00022679"/>
    </source>
</evidence>
<keyword evidence="12" id="KW-0472">Membrane</keyword>
<evidence type="ECO:0000256" key="8">
    <source>
        <dbReference type="ARBA" id="ARBA00022741"/>
    </source>
</evidence>